<feature type="domain" description="CNP1-like uncharacterised" evidence="3">
    <location>
        <begin position="64"/>
        <end position="187"/>
    </location>
</feature>
<dbReference type="RefSeq" id="WP_053938556.1">
    <property type="nucleotide sequence ID" value="NZ_LAQT01000010.1"/>
</dbReference>
<comment type="caution">
    <text evidence="4">The sequence shown here is derived from an EMBL/GenBank/DDBJ whole genome shotgun (WGS) entry which is preliminary data.</text>
</comment>
<gene>
    <name evidence="4" type="ORF">WG78_14735</name>
</gene>
<dbReference type="AlphaFoldDB" id="A0A0N0XI07"/>
<dbReference type="Proteomes" id="UP000037939">
    <property type="component" value="Unassembled WGS sequence"/>
</dbReference>
<feature type="compositionally biased region" description="Polar residues" evidence="1">
    <location>
        <begin position="26"/>
        <end position="40"/>
    </location>
</feature>
<evidence type="ECO:0000313" key="4">
    <source>
        <dbReference type="EMBL" id="KPC52324.1"/>
    </source>
</evidence>
<organism evidence="4 5">
    <name type="scientific">Amantichitinum ursilacus</name>
    <dbReference type="NCBI Taxonomy" id="857265"/>
    <lineage>
        <taxon>Bacteria</taxon>
        <taxon>Pseudomonadati</taxon>
        <taxon>Pseudomonadota</taxon>
        <taxon>Betaproteobacteria</taxon>
        <taxon>Neisseriales</taxon>
        <taxon>Chitinibacteraceae</taxon>
        <taxon>Amantichitinum</taxon>
    </lineage>
</organism>
<name>A0A0N0XI07_9NEIS</name>
<proteinExistence type="predicted"/>
<evidence type="ECO:0000256" key="1">
    <source>
        <dbReference type="SAM" id="MobiDB-lite"/>
    </source>
</evidence>
<evidence type="ECO:0000313" key="5">
    <source>
        <dbReference type="Proteomes" id="UP000037939"/>
    </source>
</evidence>
<feature type="signal peptide" evidence="2">
    <location>
        <begin position="1"/>
        <end position="22"/>
    </location>
</feature>
<reference evidence="4 5" key="1">
    <citation type="submission" date="2015-07" db="EMBL/GenBank/DDBJ databases">
        <title>Draft genome sequence of the Amantichitinum ursilacus IGB-41, a new chitin-degrading bacterium.</title>
        <authorList>
            <person name="Kirstahler P."/>
            <person name="Guenther M."/>
            <person name="Grumaz C."/>
            <person name="Rupp S."/>
            <person name="Zibek S."/>
            <person name="Sohn K."/>
        </authorList>
    </citation>
    <scope>NUCLEOTIDE SEQUENCE [LARGE SCALE GENOMIC DNA]</scope>
    <source>
        <strain evidence="4 5">IGB-41</strain>
    </source>
</reference>
<keyword evidence="5" id="KW-1185">Reference proteome</keyword>
<feature type="chain" id="PRO_5005863191" evidence="2">
    <location>
        <begin position="23"/>
        <end position="210"/>
    </location>
</feature>
<dbReference type="Pfam" id="PF08750">
    <property type="entry name" value="CNP1"/>
    <property type="match status" value="1"/>
</dbReference>
<evidence type="ECO:0000259" key="3">
    <source>
        <dbReference type="Pfam" id="PF08750"/>
    </source>
</evidence>
<dbReference type="STRING" id="857265.WG78_14735"/>
<sequence length="210" mass="23143">MKRLIPLTLATVCLLSSVFVYADNVGQSPDNPRNGNNRGASTDGDKDRDFSFSNLLKNTLPTPQEQPFTKPELSTLGNWVQFRNNKAWGNEKFLVSEDSLSVGKDAIVRYAAAIPLRDGKTFNHVYEGIDCDTGQFRTYAFAGADGKWSEMNRPWDKIKVEGYNALQAPLYEMLCSARDPLPIKDMKDALGSKIAFPSCPGCHSNGGGNQ</sequence>
<protein>
    <submittedName>
        <fullName evidence="4">CNP1-like family protein</fullName>
    </submittedName>
</protein>
<keyword evidence="2" id="KW-0732">Signal</keyword>
<feature type="region of interest" description="Disordered" evidence="1">
    <location>
        <begin position="26"/>
        <end position="47"/>
    </location>
</feature>
<dbReference type="EMBL" id="LAQT01000010">
    <property type="protein sequence ID" value="KPC52324.1"/>
    <property type="molecule type" value="Genomic_DNA"/>
</dbReference>
<dbReference type="InterPro" id="IPR014861">
    <property type="entry name" value="CNP1-like_dom"/>
</dbReference>
<accession>A0A0N0XI07</accession>
<evidence type="ECO:0000256" key="2">
    <source>
        <dbReference type="SAM" id="SignalP"/>
    </source>
</evidence>